<dbReference type="Proteomes" id="UP000192566">
    <property type="component" value="Unassembled WGS sequence"/>
</dbReference>
<name>A0A1X0DSB6_MYCHE</name>
<dbReference type="EMBL" id="MVHR01000006">
    <property type="protein sequence ID" value="ORA75198.1"/>
    <property type="molecule type" value="Genomic_DNA"/>
</dbReference>
<organism evidence="1 2">
    <name type="scientific">Mycobacterium heidelbergense</name>
    <dbReference type="NCBI Taxonomy" id="53376"/>
    <lineage>
        <taxon>Bacteria</taxon>
        <taxon>Bacillati</taxon>
        <taxon>Actinomycetota</taxon>
        <taxon>Actinomycetes</taxon>
        <taxon>Mycobacteriales</taxon>
        <taxon>Mycobacteriaceae</taxon>
        <taxon>Mycobacterium</taxon>
        <taxon>Mycobacterium simiae complex</taxon>
    </lineage>
</organism>
<keyword evidence="2" id="KW-1185">Reference proteome</keyword>
<comment type="caution">
    <text evidence="1">The sequence shown here is derived from an EMBL/GenBank/DDBJ whole genome shotgun (WGS) entry which is preliminary data.</text>
</comment>
<evidence type="ECO:0000313" key="2">
    <source>
        <dbReference type="Proteomes" id="UP000192566"/>
    </source>
</evidence>
<gene>
    <name evidence="1" type="ORF">BST25_06860</name>
</gene>
<dbReference type="OrthoDB" id="4370634at2"/>
<dbReference type="AlphaFoldDB" id="A0A1X0DSB6"/>
<dbReference type="RefSeq" id="WP_083073253.1">
    <property type="nucleotide sequence ID" value="NZ_AP022615.1"/>
</dbReference>
<reference evidence="1 2" key="1">
    <citation type="submission" date="2017-02" db="EMBL/GenBank/DDBJ databases">
        <title>The new phylogeny of genus Mycobacterium.</title>
        <authorList>
            <person name="Tortoli E."/>
            <person name="Trovato A."/>
            <person name="Cirillo D.M."/>
        </authorList>
    </citation>
    <scope>NUCLEOTIDE SEQUENCE [LARGE SCALE GENOMIC DNA]</scope>
    <source>
        <strain evidence="1 2">DSM 44471</strain>
    </source>
</reference>
<sequence length="448" mass="44807">MQQLTALRPLVTAGAAAVGASLIALTPAVSNDLAADLQHSAAAIQQRAVELASTDYAVNPIQTWIGVFTNSAANLQTLYSDWVAQGPALLSQQLAANWMQYASLYVGSYQGAANGALNFFTGNAPVTVTTVGHFWPLVTTAITEIGSGDINDAVANLTAALAFQPIELILQPLENILNIPIYLTRNLASATYDALSTPSSDPSSISSLIVGLGAFVLFPFAGDLNVSLGGSLQAAYDAFAAGNVLDGALNLLNTPGAVTNALLNGIAGGNGSGITGILTPKVSGFAGGTGLVSLLVNLFPRFLASDIVAPGATNITDGGSLATTFQTLLTQLATGWPTPQQWVDNTVNLVQTYFGVGGLTGAASAANGSGFAALAPAASSAMAGLSAGLPGLSAGVLKAFDPAAVTNIAASLGPSLAAGSLGANLAGSLATTLSVDLSRVALHILSAL</sequence>
<proteinExistence type="predicted"/>
<accession>A0A1X0DSB6</accession>
<protein>
    <submittedName>
        <fullName evidence="1">Uncharacterized protein</fullName>
    </submittedName>
</protein>
<evidence type="ECO:0000313" key="1">
    <source>
        <dbReference type="EMBL" id="ORA75198.1"/>
    </source>
</evidence>